<protein>
    <submittedName>
        <fullName evidence="9">Serine/threonine protein kinase</fullName>
    </submittedName>
</protein>
<evidence type="ECO:0000256" key="1">
    <source>
        <dbReference type="ARBA" id="ARBA00022679"/>
    </source>
</evidence>
<evidence type="ECO:0000256" key="6">
    <source>
        <dbReference type="SAM" id="MobiDB-lite"/>
    </source>
</evidence>
<feature type="region of interest" description="Disordered" evidence="6">
    <location>
        <begin position="270"/>
        <end position="389"/>
    </location>
</feature>
<comment type="caution">
    <text evidence="9">The sequence shown here is derived from an EMBL/GenBank/DDBJ whole genome shotgun (WGS) entry which is preliminary data.</text>
</comment>
<evidence type="ECO:0000256" key="4">
    <source>
        <dbReference type="ARBA" id="ARBA00022840"/>
    </source>
</evidence>
<name>A0ABS7RKZ5_9ACTN</name>
<feature type="compositionally biased region" description="Acidic residues" evidence="6">
    <location>
        <begin position="298"/>
        <end position="307"/>
    </location>
</feature>
<dbReference type="EMBL" id="JAIEZQ010000002">
    <property type="protein sequence ID" value="MBY9075721.1"/>
    <property type="molecule type" value="Genomic_DNA"/>
</dbReference>
<gene>
    <name evidence="9" type="ORF">K1X13_12885</name>
</gene>
<dbReference type="InterPro" id="IPR008271">
    <property type="entry name" value="Ser/Thr_kinase_AS"/>
</dbReference>
<keyword evidence="4 5" id="KW-0067">ATP-binding</keyword>
<evidence type="ECO:0000313" key="9">
    <source>
        <dbReference type="EMBL" id="MBY9075721.1"/>
    </source>
</evidence>
<dbReference type="CDD" id="cd14014">
    <property type="entry name" value="STKc_PknB_like"/>
    <property type="match status" value="1"/>
</dbReference>
<dbReference type="PROSITE" id="PS50011">
    <property type="entry name" value="PROTEIN_KINASE_DOM"/>
    <property type="match status" value="1"/>
</dbReference>
<feature type="binding site" evidence="5">
    <location>
        <position position="48"/>
    </location>
    <ligand>
        <name>ATP</name>
        <dbReference type="ChEBI" id="CHEBI:30616"/>
    </ligand>
</feature>
<evidence type="ECO:0000313" key="10">
    <source>
        <dbReference type="Proteomes" id="UP000754710"/>
    </source>
</evidence>
<dbReference type="Gene3D" id="3.30.200.20">
    <property type="entry name" value="Phosphorylase Kinase, domain 1"/>
    <property type="match status" value="1"/>
</dbReference>
<evidence type="ECO:0000256" key="3">
    <source>
        <dbReference type="ARBA" id="ARBA00022777"/>
    </source>
</evidence>
<feature type="region of interest" description="Disordered" evidence="6">
    <location>
        <begin position="403"/>
        <end position="429"/>
    </location>
</feature>
<sequence length="632" mass="66597">MSTTSQQPAAPQPGLMVGDYRLLTKIGEGGMGVVHLAQAPDGDRVALKVLRPHIVGDDEARERLAREVASLRRVRSPRVAEIVDADPWGETPFVATRYVPGLSLHEHIRQEGPVEGGDLRWFAAGLAEAVIAVHSVGVLHRDIKPSNILLEGRSPVLIDFGLARLAEDPRLTATGWLLGTPGYLAPEILYGDDATAASDAHSWAATVVFAATGRPPFGRGPAMAIMDRVRRGEHDLTGVPADLLPHVERCLAPEAADRPELAAVLSSLRGRPPAPAAAGPVGGPVDEPTMPFALASPPDEDGTEVLGDDAPTVGVRPTSGIDPTTPLTATSGIDPTTPLTATSGIDPTTPLTATSGIDPTTPLTTAAGADPTTPYTTAAPAPATAHPGPSVLQPARAPYMTPAPPQTQVQPRPPMQHPAQQVPVKAPPEPWRPPPGGLARFQRGTLLLGLFALVAVLFAAAPYVSVVLLGVGALAVRTLSWVSESTRDRRWRRGGTTWYDGPLAVLTAPWYLVVATGGTLMLLLWSSALAFMVGVGFMLFRLPMRSGLLTMGAVLAFSLWWGPGSKRLRVPVRKLVVRTTARPWLGWLGILAVGALVALTGYTLVTTGTAWDPQPGPPWRAGTLLGDLRSFL</sequence>
<dbReference type="Pfam" id="PF00069">
    <property type="entry name" value="Pkinase"/>
    <property type="match status" value="1"/>
</dbReference>
<dbReference type="InterPro" id="IPR000719">
    <property type="entry name" value="Prot_kinase_dom"/>
</dbReference>
<feature type="transmembrane region" description="Helical" evidence="7">
    <location>
        <begin position="446"/>
        <end position="476"/>
    </location>
</feature>
<dbReference type="PANTHER" id="PTHR43289:SF34">
    <property type="entry name" value="SERINE_THREONINE-PROTEIN KINASE YBDM-RELATED"/>
    <property type="match status" value="1"/>
</dbReference>
<feature type="domain" description="Protein kinase" evidence="8">
    <location>
        <begin position="20"/>
        <end position="274"/>
    </location>
</feature>
<feature type="compositionally biased region" description="Polar residues" evidence="6">
    <location>
        <begin position="321"/>
        <end position="358"/>
    </location>
</feature>
<proteinExistence type="predicted"/>
<evidence type="ECO:0000256" key="2">
    <source>
        <dbReference type="ARBA" id="ARBA00022741"/>
    </source>
</evidence>
<dbReference type="PROSITE" id="PS00108">
    <property type="entry name" value="PROTEIN_KINASE_ST"/>
    <property type="match status" value="1"/>
</dbReference>
<dbReference type="Gene3D" id="1.10.510.10">
    <property type="entry name" value="Transferase(Phosphotransferase) domain 1"/>
    <property type="match status" value="1"/>
</dbReference>
<keyword evidence="2 5" id="KW-0547">Nucleotide-binding</keyword>
<keyword evidence="7" id="KW-0812">Transmembrane</keyword>
<feature type="transmembrane region" description="Helical" evidence="7">
    <location>
        <begin position="584"/>
        <end position="605"/>
    </location>
</feature>
<dbReference type="Proteomes" id="UP000754710">
    <property type="component" value="Unassembled WGS sequence"/>
</dbReference>
<keyword evidence="9" id="KW-0723">Serine/threonine-protein kinase</keyword>
<reference evidence="9 10" key="1">
    <citation type="submission" date="2021-08" db="EMBL/GenBank/DDBJ databases">
        <title>Nocardioides bacterium WL0053 sp. nov., isolated from the sediment.</title>
        <authorList>
            <person name="Wang L."/>
            <person name="Zhang D."/>
            <person name="Zhang A."/>
        </authorList>
    </citation>
    <scope>NUCLEOTIDE SEQUENCE [LARGE SCALE GENOMIC DNA]</scope>
    <source>
        <strain evidence="9 10">WL0053</strain>
    </source>
</reference>
<organism evidence="9 10">
    <name type="scientific">Nocardioides jiangsuensis</name>
    <dbReference type="NCBI Taxonomy" id="2866161"/>
    <lineage>
        <taxon>Bacteria</taxon>
        <taxon>Bacillati</taxon>
        <taxon>Actinomycetota</taxon>
        <taxon>Actinomycetes</taxon>
        <taxon>Propionibacteriales</taxon>
        <taxon>Nocardioidaceae</taxon>
        <taxon>Nocardioides</taxon>
    </lineage>
</organism>
<feature type="compositionally biased region" description="Low complexity" evidence="6">
    <location>
        <begin position="276"/>
        <end position="285"/>
    </location>
</feature>
<dbReference type="InterPro" id="IPR017441">
    <property type="entry name" value="Protein_kinase_ATP_BS"/>
</dbReference>
<feature type="compositionally biased region" description="Low complexity" evidence="6">
    <location>
        <begin position="359"/>
        <end position="389"/>
    </location>
</feature>
<evidence type="ECO:0000256" key="5">
    <source>
        <dbReference type="PROSITE-ProRule" id="PRU10141"/>
    </source>
</evidence>
<dbReference type="SMART" id="SM00220">
    <property type="entry name" value="S_TKc"/>
    <property type="match status" value="1"/>
</dbReference>
<keyword evidence="7" id="KW-1133">Transmembrane helix</keyword>
<dbReference type="RefSeq" id="WP_221025434.1">
    <property type="nucleotide sequence ID" value="NZ_JAIEZQ010000002.1"/>
</dbReference>
<feature type="transmembrane region" description="Helical" evidence="7">
    <location>
        <begin position="520"/>
        <end position="540"/>
    </location>
</feature>
<accession>A0ABS7RKZ5</accession>
<dbReference type="PANTHER" id="PTHR43289">
    <property type="entry name" value="MITOGEN-ACTIVATED PROTEIN KINASE KINASE KINASE 20-RELATED"/>
    <property type="match status" value="1"/>
</dbReference>
<dbReference type="InterPro" id="IPR011009">
    <property type="entry name" value="Kinase-like_dom_sf"/>
</dbReference>
<evidence type="ECO:0000259" key="8">
    <source>
        <dbReference type="PROSITE" id="PS50011"/>
    </source>
</evidence>
<dbReference type="GO" id="GO:0004674">
    <property type="term" value="F:protein serine/threonine kinase activity"/>
    <property type="evidence" value="ECO:0007669"/>
    <property type="project" value="UniProtKB-KW"/>
</dbReference>
<keyword evidence="7" id="KW-0472">Membrane</keyword>
<dbReference type="PROSITE" id="PS00107">
    <property type="entry name" value="PROTEIN_KINASE_ATP"/>
    <property type="match status" value="1"/>
</dbReference>
<dbReference type="SUPFAM" id="SSF56112">
    <property type="entry name" value="Protein kinase-like (PK-like)"/>
    <property type="match status" value="1"/>
</dbReference>
<keyword evidence="1" id="KW-0808">Transferase</keyword>
<evidence type="ECO:0000256" key="7">
    <source>
        <dbReference type="SAM" id="Phobius"/>
    </source>
</evidence>
<keyword evidence="3 9" id="KW-0418">Kinase</keyword>
<feature type="transmembrane region" description="Helical" evidence="7">
    <location>
        <begin position="547"/>
        <end position="564"/>
    </location>
</feature>
<feature type="compositionally biased region" description="Pro residues" evidence="6">
    <location>
        <begin position="403"/>
        <end position="416"/>
    </location>
</feature>
<keyword evidence="10" id="KW-1185">Reference proteome</keyword>